<dbReference type="SUPFAM" id="SSF46565">
    <property type="entry name" value="Chaperone J-domain"/>
    <property type="match status" value="1"/>
</dbReference>
<evidence type="ECO:0000313" key="5">
    <source>
        <dbReference type="Proteomes" id="UP001165122"/>
    </source>
</evidence>
<dbReference type="Gene3D" id="1.10.287.110">
    <property type="entry name" value="DnaJ domain"/>
    <property type="match status" value="1"/>
</dbReference>
<dbReference type="InterPro" id="IPR014756">
    <property type="entry name" value="Ig_E-set"/>
</dbReference>
<dbReference type="Gene3D" id="2.60.40.150">
    <property type="entry name" value="C2 domain"/>
    <property type="match status" value="1"/>
</dbReference>
<feature type="transmembrane region" description="Helical" evidence="2">
    <location>
        <begin position="12"/>
        <end position="32"/>
    </location>
</feature>
<dbReference type="InterPro" id="IPR001623">
    <property type="entry name" value="DnaJ_domain"/>
</dbReference>
<dbReference type="Proteomes" id="UP001165122">
    <property type="component" value="Unassembled WGS sequence"/>
</dbReference>
<feature type="transmembrane region" description="Helical" evidence="2">
    <location>
        <begin position="176"/>
        <end position="196"/>
    </location>
</feature>
<feature type="region of interest" description="Disordered" evidence="1">
    <location>
        <begin position="653"/>
        <end position="713"/>
    </location>
</feature>
<dbReference type="EMBL" id="BRXW01000114">
    <property type="protein sequence ID" value="GMI07697.1"/>
    <property type="molecule type" value="Genomic_DNA"/>
</dbReference>
<dbReference type="OrthoDB" id="10250354at2759"/>
<dbReference type="Pfam" id="PF00226">
    <property type="entry name" value="DnaJ"/>
    <property type="match status" value="1"/>
</dbReference>
<dbReference type="SUPFAM" id="SSF81296">
    <property type="entry name" value="E set domains"/>
    <property type="match status" value="1"/>
</dbReference>
<feature type="domain" description="J" evidence="3">
    <location>
        <begin position="87"/>
        <end position="148"/>
    </location>
</feature>
<protein>
    <recommendedName>
        <fullName evidence="3">J domain-containing protein</fullName>
    </recommendedName>
</protein>
<dbReference type="CDD" id="cd06257">
    <property type="entry name" value="DnaJ"/>
    <property type="match status" value="1"/>
</dbReference>
<feature type="compositionally biased region" description="Acidic residues" evidence="1">
    <location>
        <begin position="668"/>
        <end position="683"/>
    </location>
</feature>
<evidence type="ECO:0000313" key="4">
    <source>
        <dbReference type="EMBL" id="GMI07697.1"/>
    </source>
</evidence>
<proteinExistence type="predicted"/>
<accession>A0A9W7CD53</accession>
<keyword evidence="2" id="KW-1133">Transmembrane helix</keyword>
<dbReference type="GO" id="GO:0006620">
    <property type="term" value="P:post-translational protein targeting to endoplasmic reticulum membrane"/>
    <property type="evidence" value="ECO:0007669"/>
    <property type="project" value="TreeGrafter"/>
</dbReference>
<name>A0A9W7CD53_9STRA</name>
<dbReference type="GO" id="GO:0003723">
    <property type="term" value="F:RNA binding"/>
    <property type="evidence" value="ECO:0007669"/>
    <property type="project" value="TreeGrafter"/>
</dbReference>
<dbReference type="InterPro" id="IPR035892">
    <property type="entry name" value="C2_domain_sf"/>
</dbReference>
<dbReference type="PANTHER" id="PTHR24075">
    <property type="entry name" value="SEC63 DOMAIN-CONTAINING"/>
    <property type="match status" value="1"/>
</dbReference>
<dbReference type="GO" id="GO:0008320">
    <property type="term" value="F:protein transmembrane transporter activity"/>
    <property type="evidence" value="ECO:0007669"/>
    <property type="project" value="TreeGrafter"/>
</dbReference>
<comment type="caution">
    <text evidence="4">The sequence shown here is derived from an EMBL/GenBank/DDBJ whole genome shotgun (WGS) entry which is preliminary data.</text>
</comment>
<evidence type="ECO:0000259" key="3">
    <source>
        <dbReference type="PROSITE" id="PS50076"/>
    </source>
</evidence>
<dbReference type="PANTHER" id="PTHR24075:SF0">
    <property type="entry name" value="TRANSLOCATION PROTEIN SEC63 HOMOLOG"/>
    <property type="match status" value="1"/>
</dbReference>
<keyword evidence="2" id="KW-0472">Membrane</keyword>
<dbReference type="AlphaFoldDB" id="A0A9W7CD53"/>
<reference evidence="5" key="1">
    <citation type="journal article" date="2023" name="Commun. Biol.">
        <title>Genome analysis of Parmales, the sister group of diatoms, reveals the evolutionary specialization of diatoms from phago-mixotrophs to photoautotrophs.</title>
        <authorList>
            <person name="Ban H."/>
            <person name="Sato S."/>
            <person name="Yoshikawa S."/>
            <person name="Yamada K."/>
            <person name="Nakamura Y."/>
            <person name="Ichinomiya M."/>
            <person name="Sato N."/>
            <person name="Blanc-Mathieu R."/>
            <person name="Endo H."/>
            <person name="Kuwata A."/>
            <person name="Ogata H."/>
        </authorList>
    </citation>
    <scope>NUCLEOTIDE SEQUENCE [LARGE SCALE GENOMIC DNA]</scope>
    <source>
        <strain evidence="5">NIES 3700</strain>
    </source>
</reference>
<keyword evidence="2" id="KW-0812">Transmembrane</keyword>
<sequence>MTDANDDNSLALMPLAAVLAMTSLMVTVHLLYSAYYKLTFAREKGKVQQEPRGWSFIGKELGFLACAVLAYAYCVGQIEAGNLEVFNPHEILSVGLSANVTIVKRAYKKLSLKHHPDKGGDSATFQQIAKAYKALSDPESMNNYEKYGHPDGPQTATLSFAAPDWLLKPTGATAGIMILMYIGMFVGIIVYAWRYFNTADVQAKVKADSQSVAQLDMQHLAMGLNENSTSMDILWWVATTPENVMNAKNRIQEIENAKKQRKAEGGLDLSAGGWADDEAVEGESREAAQQRKMKAEHERKMVQQMAGKNVGSLSTEKIEGVDEGVVGIEWVKGVLEELGAWPPKIPCLTAGTSSYVGALPNGPDGKPVDLMASPPVRRNMIMMIARLNSMRLNTHPVLQQAAQKGLIDGSYFQESLKFRMKVSLLFEACLRVATHSKKIVLARTIVETVAMYKMGVKGAKDPASIAWFKKSIIAQYGSPSGLPSLKLHKAIIETEDEDEIACNDVCTLKLDLERTHANIFTEKKIEICQKQGLNVQEHLSKYREMWWVLVSVKDKNLKKVSQSGKSSGKNAAVKKLLEDHEESKKRSLVLAWPVIVQQIDRERTTVNIKFRAPPAAGEYTFTLDIKSQEFLDCDVVKDIVVNVVDESTVQKAEVNYGLDDEPAKKDQGEEEKEDDDEDSDSDEDTAKMKDDGDVVVVSSPKNSDLRQRKGGKK</sequence>
<organism evidence="4 5">
    <name type="scientific">Triparma laevis f. longispina</name>
    <dbReference type="NCBI Taxonomy" id="1714387"/>
    <lineage>
        <taxon>Eukaryota</taxon>
        <taxon>Sar</taxon>
        <taxon>Stramenopiles</taxon>
        <taxon>Ochrophyta</taxon>
        <taxon>Bolidophyceae</taxon>
        <taxon>Parmales</taxon>
        <taxon>Triparmaceae</taxon>
        <taxon>Triparma</taxon>
    </lineage>
</organism>
<dbReference type="SMART" id="SM00271">
    <property type="entry name" value="DnaJ"/>
    <property type="match status" value="1"/>
</dbReference>
<dbReference type="PROSITE" id="PS50076">
    <property type="entry name" value="DNAJ_2"/>
    <property type="match status" value="1"/>
</dbReference>
<gene>
    <name evidence="4" type="ORF">TrLO_g13239</name>
</gene>
<evidence type="ECO:0000256" key="2">
    <source>
        <dbReference type="SAM" id="Phobius"/>
    </source>
</evidence>
<evidence type="ECO:0000256" key="1">
    <source>
        <dbReference type="SAM" id="MobiDB-lite"/>
    </source>
</evidence>
<feature type="region of interest" description="Disordered" evidence="1">
    <location>
        <begin position="262"/>
        <end position="288"/>
    </location>
</feature>
<dbReference type="GO" id="GO:0006614">
    <property type="term" value="P:SRP-dependent cotranslational protein targeting to membrane"/>
    <property type="evidence" value="ECO:0007669"/>
    <property type="project" value="TreeGrafter"/>
</dbReference>
<keyword evidence="5" id="KW-1185">Reference proteome</keyword>
<dbReference type="GO" id="GO:0031207">
    <property type="term" value="C:Sec62/Sec63 complex"/>
    <property type="evidence" value="ECO:0007669"/>
    <property type="project" value="TreeGrafter"/>
</dbReference>
<dbReference type="InterPro" id="IPR036869">
    <property type="entry name" value="J_dom_sf"/>
</dbReference>